<reference evidence="1 2" key="1">
    <citation type="submission" date="2015-09" db="EMBL/GenBank/DDBJ databases">
        <title>Genome announcement of multiple Pseudomonas syringae strains.</title>
        <authorList>
            <person name="Thakur S."/>
            <person name="Wang P.W."/>
            <person name="Gong Y."/>
            <person name="Weir B.S."/>
            <person name="Guttman D.S."/>
        </authorList>
    </citation>
    <scope>NUCLEOTIDE SEQUENCE [LARGE SCALE GENOMIC DNA]</scope>
    <source>
        <strain evidence="1 2">ICMP3963</strain>
    </source>
</reference>
<protein>
    <submittedName>
        <fullName evidence="1">Uncharacterized protein</fullName>
    </submittedName>
</protein>
<comment type="caution">
    <text evidence="1">The sequence shown here is derived from an EMBL/GenBank/DDBJ whole genome shotgun (WGS) entry which is preliminary data.</text>
</comment>
<name>A0A0Q0E667_9PSED</name>
<dbReference type="Proteomes" id="UP000050317">
    <property type="component" value="Unassembled WGS sequence"/>
</dbReference>
<evidence type="ECO:0000313" key="2">
    <source>
        <dbReference type="Proteomes" id="UP000050317"/>
    </source>
</evidence>
<proteinExistence type="predicted"/>
<sequence length="149" mass="16166">MLDLPLCAHVCSLDSIGTSPPAPARLAERGAGKALKKGCRQIPCPARRILYAITADEPPDGHIAQTNPSGRPCSADLTVLEIRLALVDKRLHAFFLVVTGEGRMEHPALETDTFCQAHLKSAVDALLDHHRHRQRFRGDGGGHCECFGQ</sequence>
<dbReference type="EMBL" id="LJRR01000179">
    <property type="protein sequence ID" value="KPZ17070.1"/>
    <property type="molecule type" value="Genomic_DNA"/>
</dbReference>
<organism evidence="1 2">
    <name type="scientific">Pseudomonas syringae pv. viburni</name>
    <dbReference type="NCBI Taxonomy" id="251703"/>
    <lineage>
        <taxon>Bacteria</taxon>
        <taxon>Pseudomonadati</taxon>
        <taxon>Pseudomonadota</taxon>
        <taxon>Gammaproteobacteria</taxon>
        <taxon>Pseudomonadales</taxon>
        <taxon>Pseudomonadaceae</taxon>
        <taxon>Pseudomonas</taxon>
    </lineage>
</organism>
<evidence type="ECO:0000313" key="1">
    <source>
        <dbReference type="EMBL" id="KPZ17070.1"/>
    </source>
</evidence>
<dbReference type="AlphaFoldDB" id="A0A0Q0E667"/>
<accession>A0A0Q0E667</accession>
<gene>
    <name evidence="1" type="ORF">ALO40_101747</name>
</gene>